<sequence>MYAQQGVGEWQGQGWRRCRMRGRGEGRGGAVAQEAGPGAVCMAVEKPDIVAITESWVQTLGRDFEGEFHVPGYLMYNRDRSDREGDGVMLYIKESLKVCNSFTCHNYEVLGVDLDIGQVVCRVLLVYKPPHQLIEGERQLYQEIGDLLQDRVCILVGDFNSNVDWETRESSLAGMPLLEFVNDNFLAQWVKEPTRGDNILDLVLTTEDDIISVGEELGGSDHKMIRFVLKVPDAAVRVEY</sequence>
<dbReference type="Gene3D" id="3.60.10.10">
    <property type="entry name" value="Endonuclease/exonuclease/phosphatase"/>
    <property type="match status" value="1"/>
</dbReference>
<comment type="caution">
    <text evidence="2">The sequence shown here is derived from an EMBL/GenBank/DDBJ whole genome shotgun (WGS) entry which is preliminary data.</text>
</comment>
<keyword evidence="3" id="KW-1185">Reference proteome</keyword>
<gene>
    <name evidence="2" type="ORF">O3P69_004048</name>
</gene>
<dbReference type="InterPro" id="IPR005135">
    <property type="entry name" value="Endo/exonuclease/phosphatase"/>
</dbReference>
<dbReference type="Pfam" id="PF03372">
    <property type="entry name" value="Exo_endo_phos"/>
    <property type="match status" value="1"/>
</dbReference>
<evidence type="ECO:0000259" key="1">
    <source>
        <dbReference type="Pfam" id="PF03372"/>
    </source>
</evidence>
<dbReference type="GO" id="GO:0003824">
    <property type="term" value="F:catalytic activity"/>
    <property type="evidence" value="ECO:0007669"/>
    <property type="project" value="InterPro"/>
</dbReference>
<protein>
    <recommendedName>
        <fullName evidence="1">Endonuclease/exonuclease/phosphatase domain-containing protein</fullName>
    </recommendedName>
</protein>
<evidence type="ECO:0000313" key="3">
    <source>
        <dbReference type="Proteomes" id="UP001487740"/>
    </source>
</evidence>
<organism evidence="2 3">
    <name type="scientific">Scylla paramamosain</name>
    <name type="common">Mud crab</name>
    <dbReference type="NCBI Taxonomy" id="85552"/>
    <lineage>
        <taxon>Eukaryota</taxon>
        <taxon>Metazoa</taxon>
        <taxon>Ecdysozoa</taxon>
        <taxon>Arthropoda</taxon>
        <taxon>Crustacea</taxon>
        <taxon>Multicrustacea</taxon>
        <taxon>Malacostraca</taxon>
        <taxon>Eumalacostraca</taxon>
        <taxon>Eucarida</taxon>
        <taxon>Decapoda</taxon>
        <taxon>Pleocyemata</taxon>
        <taxon>Brachyura</taxon>
        <taxon>Eubrachyura</taxon>
        <taxon>Portunoidea</taxon>
        <taxon>Portunidae</taxon>
        <taxon>Portuninae</taxon>
        <taxon>Scylla</taxon>
    </lineage>
</organism>
<evidence type="ECO:0000313" key="2">
    <source>
        <dbReference type="EMBL" id="KAK8398645.1"/>
    </source>
</evidence>
<dbReference type="GO" id="GO:0007508">
    <property type="term" value="P:larval heart development"/>
    <property type="evidence" value="ECO:0007669"/>
    <property type="project" value="TreeGrafter"/>
</dbReference>
<feature type="domain" description="Endonuclease/exonuclease/phosphatase" evidence="1">
    <location>
        <begin position="45"/>
        <end position="222"/>
    </location>
</feature>
<reference evidence="2 3" key="1">
    <citation type="submission" date="2023-03" db="EMBL/GenBank/DDBJ databases">
        <title>High-quality genome of Scylla paramamosain provides insights in environmental adaptation.</title>
        <authorList>
            <person name="Zhang L."/>
        </authorList>
    </citation>
    <scope>NUCLEOTIDE SEQUENCE [LARGE SCALE GENOMIC DNA]</scope>
    <source>
        <strain evidence="2">LZ_2023a</strain>
        <tissue evidence="2">Muscle</tissue>
    </source>
</reference>
<dbReference type="InterPro" id="IPR036691">
    <property type="entry name" value="Endo/exonu/phosph_ase_sf"/>
</dbReference>
<dbReference type="AlphaFoldDB" id="A0AAW0UG86"/>
<dbReference type="GO" id="GO:0061343">
    <property type="term" value="P:cell adhesion involved in heart morphogenesis"/>
    <property type="evidence" value="ECO:0007669"/>
    <property type="project" value="TreeGrafter"/>
</dbReference>
<name>A0AAW0UG86_SCYPA</name>
<dbReference type="SUPFAM" id="SSF56219">
    <property type="entry name" value="DNase I-like"/>
    <property type="match status" value="1"/>
</dbReference>
<accession>A0AAW0UG86</accession>
<dbReference type="PANTHER" id="PTHR33395">
    <property type="entry name" value="TRANSCRIPTASE, PUTATIVE-RELATED-RELATED"/>
    <property type="match status" value="1"/>
</dbReference>
<dbReference type="Proteomes" id="UP001487740">
    <property type="component" value="Unassembled WGS sequence"/>
</dbReference>
<dbReference type="EMBL" id="JARAKH010000012">
    <property type="protein sequence ID" value="KAK8398645.1"/>
    <property type="molecule type" value="Genomic_DNA"/>
</dbReference>
<dbReference type="PANTHER" id="PTHR33395:SF22">
    <property type="entry name" value="REVERSE TRANSCRIPTASE DOMAIN-CONTAINING PROTEIN"/>
    <property type="match status" value="1"/>
</dbReference>
<dbReference type="GO" id="GO:0031012">
    <property type="term" value="C:extracellular matrix"/>
    <property type="evidence" value="ECO:0007669"/>
    <property type="project" value="TreeGrafter"/>
</dbReference>
<proteinExistence type="predicted"/>